<proteinExistence type="predicted"/>
<keyword evidence="4 6" id="KW-0472">Membrane</keyword>
<keyword evidence="9" id="KW-1185">Reference proteome</keyword>
<evidence type="ECO:0008006" key="10">
    <source>
        <dbReference type="Google" id="ProtNLM"/>
    </source>
</evidence>
<protein>
    <recommendedName>
        <fullName evidence="10">Mid2 domain-containing protein</fullName>
    </recommendedName>
</protein>
<evidence type="ECO:0000256" key="6">
    <source>
        <dbReference type="SAM" id="Phobius"/>
    </source>
</evidence>
<evidence type="ECO:0000313" key="9">
    <source>
        <dbReference type="Proteomes" id="UP001583172"/>
    </source>
</evidence>
<comment type="subcellular location">
    <subcellularLocation>
        <location evidence="1">Membrane</location>
        <topology evidence="1">Single-pass membrane protein</topology>
    </subcellularLocation>
</comment>
<sequence>MLVLATVALLLGSIGQGAVTTRLATIFANDDPTSTRTAEPGYEMRVDTLNGLWGFCPTTVIAAADCGLAGSCVDSFSCSGGCGFTDQPLTTFTCSSGSDAAFCSTALLRFPDSPGAFTYLACGRGPITEEYLAFTTETSSSSKTQSSVSTATSTTEDRTATPGPTLASPSRTEDAVPTSTDTNNDTSQSQSSSAPINIGAIVGGVIGCVALICGCIIVLYWLRQRGRKAAAASGGSRPAEDATTPSANLFAVEVPGDKPRYDYQAFPFRPEDYNGVGVRPNGMAELSARSPVVHQPQLAEFPITIAPVELPSSAR</sequence>
<dbReference type="Proteomes" id="UP001583172">
    <property type="component" value="Unassembled WGS sequence"/>
</dbReference>
<feature type="compositionally biased region" description="Low complexity" evidence="5">
    <location>
        <begin position="178"/>
        <end position="193"/>
    </location>
</feature>
<dbReference type="EMBL" id="JAZGSY010000121">
    <property type="protein sequence ID" value="KAL1840256.1"/>
    <property type="molecule type" value="Genomic_DNA"/>
</dbReference>
<evidence type="ECO:0000256" key="7">
    <source>
        <dbReference type="SAM" id="SignalP"/>
    </source>
</evidence>
<dbReference type="PANTHER" id="PTHR15549">
    <property type="entry name" value="PAIRED IMMUNOGLOBULIN-LIKE TYPE 2 RECEPTOR"/>
    <property type="match status" value="1"/>
</dbReference>
<evidence type="ECO:0000313" key="8">
    <source>
        <dbReference type="EMBL" id="KAL1840256.1"/>
    </source>
</evidence>
<keyword evidence="3 6" id="KW-1133">Transmembrane helix</keyword>
<feature type="compositionally biased region" description="Low complexity" evidence="5">
    <location>
        <begin position="143"/>
        <end position="154"/>
    </location>
</feature>
<evidence type="ECO:0000256" key="4">
    <source>
        <dbReference type="ARBA" id="ARBA00023136"/>
    </source>
</evidence>
<keyword evidence="2 6" id="KW-0812">Transmembrane</keyword>
<feature type="chain" id="PRO_5046027870" description="Mid2 domain-containing protein" evidence="7">
    <location>
        <begin position="18"/>
        <end position="315"/>
    </location>
</feature>
<reference evidence="8 9" key="1">
    <citation type="journal article" date="2024" name="Commun. Biol.">
        <title>Comparative genomic analysis of thermophilic fungi reveals convergent evolutionary adaptations and gene losses.</title>
        <authorList>
            <person name="Steindorff A.S."/>
            <person name="Aguilar-Pontes M.V."/>
            <person name="Robinson A.J."/>
            <person name="Andreopoulos B."/>
            <person name="LaButti K."/>
            <person name="Kuo A."/>
            <person name="Mondo S."/>
            <person name="Riley R."/>
            <person name="Otillar R."/>
            <person name="Haridas S."/>
            <person name="Lipzen A."/>
            <person name="Grimwood J."/>
            <person name="Schmutz J."/>
            <person name="Clum A."/>
            <person name="Reid I.D."/>
            <person name="Moisan M.C."/>
            <person name="Butler G."/>
            <person name="Nguyen T.T.M."/>
            <person name="Dewar K."/>
            <person name="Conant G."/>
            <person name="Drula E."/>
            <person name="Henrissat B."/>
            <person name="Hansel C."/>
            <person name="Singer S."/>
            <person name="Hutchinson M.I."/>
            <person name="de Vries R.P."/>
            <person name="Natvig D.O."/>
            <person name="Powell A.J."/>
            <person name="Tsang A."/>
            <person name="Grigoriev I.V."/>
        </authorList>
    </citation>
    <scope>NUCLEOTIDE SEQUENCE [LARGE SCALE GENOMIC DNA]</scope>
    <source>
        <strain evidence="8 9">CBS 620.91</strain>
    </source>
</reference>
<evidence type="ECO:0000256" key="1">
    <source>
        <dbReference type="ARBA" id="ARBA00004167"/>
    </source>
</evidence>
<evidence type="ECO:0000256" key="3">
    <source>
        <dbReference type="ARBA" id="ARBA00022989"/>
    </source>
</evidence>
<evidence type="ECO:0000256" key="2">
    <source>
        <dbReference type="ARBA" id="ARBA00022692"/>
    </source>
</evidence>
<keyword evidence="7" id="KW-0732">Signal</keyword>
<feature type="transmembrane region" description="Helical" evidence="6">
    <location>
        <begin position="198"/>
        <end position="222"/>
    </location>
</feature>
<feature type="signal peptide" evidence="7">
    <location>
        <begin position="1"/>
        <end position="17"/>
    </location>
</feature>
<name>A0ABR3VGL5_HUMIN</name>
<comment type="caution">
    <text evidence="8">The sequence shown here is derived from an EMBL/GenBank/DDBJ whole genome shotgun (WGS) entry which is preliminary data.</text>
</comment>
<dbReference type="PANTHER" id="PTHR15549:SF30">
    <property type="entry name" value="MID2 DOMAIN-CONTAINING PROTEIN"/>
    <property type="match status" value="1"/>
</dbReference>
<accession>A0ABR3VGL5</accession>
<feature type="region of interest" description="Disordered" evidence="5">
    <location>
        <begin position="143"/>
        <end position="194"/>
    </location>
</feature>
<organism evidence="8 9">
    <name type="scientific">Humicola insolens</name>
    <name type="common">Soft-rot fungus</name>
    <dbReference type="NCBI Taxonomy" id="85995"/>
    <lineage>
        <taxon>Eukaryota</taxon>
        <taxon>Fungi</taxon>
        <taxon>Dikarya</taxon>
        <taxon>Ascomycota</taxon>
        <taxon>Pezizomycotina</taxon>
        <taxon>Sordariomycetes</taxon>
        <taxon>Sordariomycetidae</taxon>
        <taxon>Sordariales</taxon>
        <taxon>Chaetomiaceae</taxon>
        <taxon>Mycothermus</taxon>
    </lineage>
</organism>
<dbReference type="InterPro" id="IPR051694">
    <property type="entry name" value="Immunoregulatory_rcpt-like"/>
</dbReference>
<gene>
    <name evidence="8" type="ORF">VTJ49DRAFT_687</name>
</gene>
<evidence type="ECO:0000256" key="5">
    <source>
        <dbReference type="SAM" id="MobiDB-lite"/>
    </source>
</evidence>